<gene>
    <name evidence="2" type="ORF">MCOL2_13674</name>
</gene>
<keyword evidence="1" id="KW-1133">Transmembrane helix</keyword>
<keyword evidence="1" id="KW-0472">Membrane</keyword>
<feature type="transmembrane region" description="Helical" evidence="1">
    <location>
        <begin position="76"/>
        <end position="92"/>
    </location>
</feature>
<dbReference type="InterPro" id="IPR050683">
    <property type="entry name" value="Bact_Polysacc_Export_ATP-bd"/>
</dbReference>
<dbReference type="Proteomes" id="UP000019241">
    <property type="component" value="Unassembled WGS sequence"/>
</dbReference>
<sequence>MSHSLKQIREVCDKVAWLHYGQLKQFGASDEVCLEYSKFIHHFMKKKPLEKQAYQKEMILHQKRERPGKFKKEKQRFPVILFFIFCQAFFYSV</sequence>
<dbReference type="AlphaFoldDB" id="W7DKJ8"/>
<dbReference type="EMBL" id="AODM01000044">
    <property type="protein sequence ID" value="EUJ52471.1"/>
    <property type="molecule type" value="Genomic_DNA"/>
</dbReference>
<dbReference type="PANTHER" id="PTHR46743:SF2">
    <property type="entry name" value="TEICHOIC ACIDS EXPORT ATP-BINDING PROTEIN TAGH"/>
    <property type="match status" value="1"/>
</dbReference>
<name>W7DKJ8_9LIST</name>
<accession>W7DKJ8</accession>
<proteinExistence type="predicted"/>
<dbReference type="PANTHER" id="PTHR46743">
    <property type="entry name" value="TEICHOIC ACIDS EXPORT ATP-BINDING PROTEIN TAGH"/>
    <property type="match status" value="1"/>
</dbReference>
<organism evidence="2 3">
    <name type="scientific">Listeria fleischmannii FSL S10-1203</name>
    <dbReference type="NCBI Taxonomy" id="1265822"/>
    <lineage>
        <taxon>Bacteria</taxon>
        <taxon>Bacillati</taxon>
        <taxon>Bacillota</taxon>
        <taxon>Bacilli</taxon>
        <taxon>Bacillales</taxon>
        <taxon>Listeriaceae</taxon>
        <taxon>Listeria</taxon>
    </lineage>
</organism>
<evidence type="ECO:0000313" key="2">
    <source>
        <dbReference type="EMBL" id="EUJ52471.1"/>
    </source>
</evidence>
<evidence type="ECO:0000313" key="3">
    <source>
        <dbReference type="Proteomes" id="UP000019241"/>
    </source>
</evidence>
<reference evidence="2 3" key="1">
    <citation type="submission" date="2012-12" db="EMBL/GenBank/DDBJ databases">
        <title>Novel taxa of Listeriaceae from agricultural environments in the United States.</title>
        <authorList>
            <person name="den Bakker H.C."/>
            <person name="Allred A."/>
            <person name="Warchocki S."/>
            <person name="Wright E.M."/>
            <person name="Burrell A."/>
            <person name="Nightingale K.K."/>
            <person name="Kephart D."/>
            <person name="Wiedmann M."/>
        </authorList>
    </citation>
    <scope>NUCLEOTIDE SEQUENCE [LARGE SCALE GENOMIC DNA]</scope>
    <source>
        <strain evidence="2 3">FSL S10-1203</strain>
    </source>
</reference>
<evidence type="ECO:0000256" key="1">
    <source>
        <dbReference type="SAM" id="Phobius"/>
    </source>
</evidence>
<dbReference type="PATRIC" id="fig|1265822.4.peg.2781"/>
<protein>
    <submittedName>
        <fullName evidence="2">ABC-type polysaccharide/polyol phosphate transport system, ATPase component</fullName>
    </submittedName>
</protein>
<comment type="caution">
    <text evidence="2">The sequence shown here is derived from an EMBL/GenBank/DDBJ whole genome shotgun (WGS) entry which is preliminary data.</text>
</comment>
<keyword evidence="1" id="KW-0812">Transmembrane</keyword>